<dbReference type="InterPro" id="IPR003661">
    <property type="entry name" value="HisK_dim/P_dom"/>
</dbReference>
<dbReference type="SUPFAM" id="SSF47226">
    <property type="entry name" value="Histidine-containing phosphotransfer domain, HPT domain"/>
    <property type="match status" value="1"/>
</dbReference>
<dbReference type="InterPro" id="IPR036890">
    <property type="entry name" value="HATPase_C_sf"/>
</dbReference>
<dbReference type="InterPro" id="IPR008207">
    <property type="entry name" value="Sig_transdc_His_kin_Hpt_dom"/>
</dbReference>
<evidence type="ECO:0000256" key="13">
    <source>
        <dbReference type="PROSITE-ProRule" id="PRU00110"/>
    </source>
</evidence>
<keyword evidence="15" id="KW-1133">Transmembrane helix</keyword>
<dbReference type="Proteomes" id="UP000178776">
    <property type="component" value="Chromosome"/>
</dbReference>
<evidence type="ECO:0000256" key="7">
    <source>
        <dbReference type="ARBA" id="ARBA00022840"/>
    </source>
</evidence>
<dbReference type="PROSITE" id="PS50110">
    <property type="entry name" value="RESPONSE_REGULATORY"/>
    <property type="match status" value="2"/>
</dbReference>
<dbReference type="InterPro" id="IPR000700">
    <property type="entry name" value="PAS-assoc_C"/>
</dbReference>
<evidence type="ECO:0000256" key="14">
    <source>
        <dbReference type="PROSITE-ProRule" id="PRU00169"/>
    </source>
</evidence>
<dbReference type="GO" id="GO:0005524">
    <property type="term" value="F:ATP binding"/>
    <property type="evidence" value="ECO:0007669"/>
    <property type="project" value="UniProtKB-KW"/>
</dbReference>
<dbReference type="Pfam" id="PF13426">
    <property type="entry name" value="PAS_9"/>
    <property type="match status" value="1"/>
</dbReference>
<evidence type="ECO:0000256" key="6">
    <source>
        <dbReference type="ARBA" id="ARBA00022777"/>
    </source>
</evidence>
<dbReference type="PROSITE" id="PS50113">
    <property type="entry name" value="PAC"/>
    <property type="match status" value="1"/>
</dbReference>
<dbReference type="Pfam" id="PF08447">
    <property type="entry name" value="PAS_3"/>
    <property type="match status" value="1"/>
</dbReference>
<dbReference type="InterPro" id="IPR013656">
    <property type="entry name" value="PAS_4"/>
</dbReference>
<evidence type="ECO:0000313" key="21">
    <source>
        <dbReference type="EMBL" id="AOZ49195.1"/>
    </source>
</evidence>
<evidence type="ECO:0000256" key="12">
    <source>
        <dbReference type="ARBA" id="ARBA00070152"/>
    </source>
</evidence>
<keyword evidence="7" id="KW-0067">ATP-binding</keyword>
<dbReference type="Pfam" id="PF08448">
    <property type="entry name" value="PAS_4"/>
    <property type="match status" value="1"/>
</dbReference>
<dbReference type="CDD" id="cd17546">
    <property type="entry name" value="REC_hyHK_CKI1_RcsC-like"/>
    <property type="match status" value="1"/>
</dbReference>
<keyword evidence="3 14" id="KW-0597">Phosphoprotein</keyword>
<keyword evidence="5" id="KW-0547">Nucleotide-binding</keyword>
<dbReference type="CDD" id="cd00156">
    <property type="entry name" value="REC"/>
    <property type="match status" value="1"/>
</dbReference>
<protein>
    <recommendedName>
        <fullName evidence="11">Sensory/regulatory protein RpfC</fullName>
        <ecNumber evidence="2">2.7.13.3</ecNumber>
    </recommendedName>
    <alternativeName>
        <fullName evidence="12">Virulence sensor protein BvgS</fullName>
    </alternativeName>
</protein>
<dbReference type="Gene3D" id="3.30.565.10">
    <property type="entry name" value="Histidine kinase-like ATPase, C-terminal domain"/>
    <property type="match status" value="1"/>
</dbReference>
<dbReference type="GO" id="GO:0000155">
    <property type="term" value="F:phosphorelay sensor kinase activity"/>
    <property type="evidence" value="ECO:0007669"/>
    <property type="project" value="InterPro"/>
</dbReference>
<evidence type="ECO:0000256" key="3">
    <source>
        <dbReference type="ARBA" id="ARBA00022553"/>
    </source>
</evidence>
<dbReference type="Gene3D" id="1.20.120.160">
    <property type="entry name" value="HPT domain"/>
    <property type="match status" value="1"/>
</dbReference>
<dbReference type="PROSITE" id="PS50109">
    <property type="entry name" value="HIS_KIN"/>
    <property type="match status" value="1"/>
</dbReference>
<dbReference type="FunFam" id="3.30.565.10:FF:000010">
    <property type="entry name" value="Sensor histidine kinase RcsC"/>
    <property type="match status" value="1"/>
</dbReference>
<dbReference type="InterPro" id="IPR004358">
    <property type="entry name" value="Sig_transdc_His_kin-like_C"/>
</dbReference>
<dbReference type="GO" id="GO:0005886">
    <property type="term" value="C:plasma membrane"/>
    <property type="evidence" value="ECO:0007669"/>
    <property type="project" value="UniProtKB-SubCell"/>
</dbReference>
<dbReference type="SUPFAM" id="SSF52172">
    <property type="entry name" value="CheY-like"/>
    <property type="match status" value="2"/>
</dbReference>
<comment type="catalytic activity">
    <reaction evidence="1">
        <text>ATP + protein L-histidine = ADP + protein N-phospho-L-histidine.</text>
        <dbReference type="EC" id="2.7.13.3"/>
    </reaction>
</comment>
<dbReference type="Pfam" id="PF02518">
    <property type="entry name" value="HATPase_c"/>
    <property type="match status" value="1"/>
</dbReference>
<dbReference type="Gene3D" id="1.10.287.130">
    <property type="match status" value="1"/>
</dbReference>
<dbReference type="InterPro" id="IPR000014">
    <property type="entry name" value="PAS"/>
</dbReference>
<evidence type="ECO:0000256" key="15">
    <source>
        <dbReference type="SAM" id="Phobius"/>
    </source>
</evidence>
<dbReference type="CDD" id="cd00082">
    <property type="entry name" value="HisKA"/>
    <property type="match status" value="1"/>
</dbReference>
<dbReference type="Gene3D" id="3.40.50.2300">
    <property type="match status" value="2"/>
</dbReference>
<evidence type="ECO:0000256" key="10">
    <source>
        <dbReference type="ARBA" id="ARBA00064003"/>
    </source>
</evidence>
<evidence type="ECO:0000256" key="1">
    <source>
        <dbReference type="ARBA" id="ARBA00000085"/>
    </source>
</evidence>
<reference evidence="21 22" key="1">
    <citation type="submission" date="2016-10" db="EMBL/GenBank/DDBJ databases">
        <title>Chromobacterium muskegensis sp. nov., an insecticidal bacterium isolated from Sphagnum bogs.</title>
        <authorList>
            <person name="Sparks M.E."/>
            <person name="Blackburn M.B."/>
            <person name="Gundersen-Rindal D.E."/>
            <person name="Mitchell A."/>
            <person name="Farrar R."/>
            <person name="Kuhar D."/>
        </authorList>
    </citation>
    <scope>NUCLEOTIDE SEQUENCE [LARGE SCALE GENOMIC DNA]</scope>
    <source>
        <strain evidence="21 22">21-1</strain>
    </source>
</reference>
<feature type="domain" description="PAS" evidence="18">
    <location>
        <begin position="646"/>
        <end position="718"/>
    </location>
</feature>
<dbReference type="SMART" id="SM00448">
    <property type="entry name" value="REC"/>
    <property type="match status" value="2"/>
</dbReference>
<dbReference type="SMART" id="SM00388">
    <property type="entry name" value="HisKA"/>
    <property type="match status" value="1"/>
</dbReference>
<feature type="modified residue" description="4-aspartylphosphate" evidence="14">
    <location>
        <position position="1230"/>
    </location>
</feature>
<dbReference type="InterPro" id="IPR013655">
    <property type="entry name" value="PAS_fold_3"/>
</dbReference>
<dbReference type="PANTHER" id="PTHR45339">
    <property type="entry name" value="HYBRID SIGNAL TRANSDUCTION HISTIDINE KINASE J"/>
    <property type="match status" value="1"/>
</dbReference>
<feature type="transmembrane region" description="Helical" evidence="15">
    <location>
        <begin position="40"/>
        <end position="57"/>
    </location>
</feature>
<proteinExistence type="predicted"/>
<keyword evidence="15" id="KW-0812">Transmembrane</keyword>
<dbReference type="Pfam" id="PF01627">
    <property type="entry name" value="Hpt"/>
    <property type="match status" value="1"/>
</dbReference>
<keyword evidence="6" id="KW-0418">Kinase</keyword>
<dbReference type="SUPFAM" id="SSF47384">
    <property type="entry name" value="Homodimeric domain of signal transducing histidine kinase"/>
    <property type="match status" value="1"/>
</dbReference>
<evidence type="ECO:0000256" key="9">
    <source>
        <dbReference type="ARBA" id="ARBA00058004"/>
    </source>
</evidence>
<dbReference type="InterPro" id="IPR036641">
    <property type="entry name" value="HPT_dom_sf"/>
</dbReference>
<comment type="function">
    <text evidence="9">Member of the two-component regulatory system BvgS/BvgA. Phosphorylates BvgA via a four-step phosphorelay in response to environmental signals.</text>
</comment>
<name>A0A1D9LD91_9NEIS</name>
<evidence type="ECO:0000256" key="2">
    <source>
        <dbReference type="ARBA" id="ARBA00012438"/>
    </source>
</evidence>
<feature type="domain" description="HPt" evidence="20">
    <location>
        <begin position="1327"/>
        <end position="1420"/>
    </location>
</feature>
<feature type="domain" description="PAC" evidence="19">
    <location>
        <begin position="469"/>
        <end position="521"/>
    </location>
</feature>
<organism evidence="21 22">
    <name type="scientific">Chromobacterium vaccinii</name>
    <dbReference type="NCBI Taxonomy" id="1108595"/>
    <lineage>
        <taxon>Bacteria</taxon>
        <taxon>Pseudomonadati</taxon>
        <taxon>Pseudomonadota</taxon>
        <taxon>Betaproteobacteria</taxon>
        <taxon>Neisseriales</taxon>
        <taxon>Chromobacteriaceae</taxon>
        <taxon>Chromobacterium</taxon>
    </lineage>
</organism>
<feature type="modified residue" description="4-aspartylphosphate" evidence="14">
    <location>
        <position position="1089"/>
    </location>
</feature>
<dbReference type="NCBIfam" id="TIGR00229">
    <property type="entry name" value="sensory_box"/>
    <property type="match status" value="2"/>
</dbReference>
<dbReference type="GeneID" id="68840316"/>
<feature type="modified residue" description="Phosphohistidine" evidence="13">
    <location>
        <position position="1366"/>
    </location>
</feature>
<dbReference type="PROSITE" id="PS50112">
    <property type="entry name" value="PAS"/>
    <property type="match status" value="1"/>
</dbReference>
<keyword evidence="8" id="KW-0902">Two-component regulatory system</keyword>
<dbReference type="Pfam" id="PF00072">
    <property type="entry name" value="Response_reg"/>
    <property type="match status" value="2"/>
</dbReference>
<evidence type="ECO:0000256" key="8">
    <source>
        <dbReference type="ARBA" id="ARBA00023012"/>
    </source>
</evidence>
<evidence type="ECO:0000313" key="22">
    <source>
        <dbReference type="Proteomes" id="UP000178776"/>
    </source>
</evidence>
<feature type="domain" description="Histidine kinase" evidence="16">
    <location>
        <begin position="804"/>
        <end position="1024"/>
    </location>
</feature>
<dbReference type="EC" id="2.7.13.3" evidence="2"/>
<dbReference type="InterPro" id="IPR036097">
    <property type="entry name" value="HisK_dim/P_sf"/>
</dbReference>
<dbReference type="STRING" id="1108595.BKX93_03720"/>
<dbReference type="RefSeq" id="WP_070978771.1">
    <property type="nucleotide sequence ID" value="NZ_CP017707.1"/>
</dbReference>
<accession>A0A1D9LD91</accession>
<feature type="transmembrane region" description="Helical" evidence="15">
    <location>
        <begin position="169"/>
        <end position="187"/>
    </location>
</feature>
<dbReference type="SUPFAM" id="SSF55874">
    <property type="entry name" value="ATPase domain of HSP90 chaperone/DNA topoisomerase II/histidine kinase"/>
    <property type="match status" value="1"/>
</dbReference>
<dbReference type="SUPFAM" id="SSF55785">
    <property type="entry name" value="PYP-like sensor domain (PAS domain)"/>
    <property type="match status" value="3"/>
</dbReference>
<comment type="subunit">
    <text evidence="10">At low DSF concentrations, interacts with RpfF.</text>
</comment>
<dbReference type="KEGG" id="cvc:BKX93_03720"/>
<dbReference type="PRINTS" id="PR00344">
    <property type="entry name" value="BCTRLSENSOR"/>
</dbReference>
<dbReference type="FunFam" id="1.10.287.130:FF:000002">
    <property type="entry name" value="Two-component osmosensing histidine kinase"/>
    <property type="match status" value="1"/>
</dbReference>
<evidence type="ECO:0000259" key="17">
    <source>
        <dbReference type="PROSITE" id="PS50110"/>
    </source>
</evidence>
<dbReference type="CDD" id="cd00130">
    <property type="entry name" value="PAS"/>
    <property type="match status" value="2"/>
</dbReference>
<dbReference type="InterPro" id="IPR005467">
    <property type="entry name" value="His_kinase_dom"/>
</dbReference>
<evidence type="ECO:0000259" key="19">
    <source>
        <dbReference type="PROSITE" id="PS50113"/>
    </source>
</evidence>
<dbReference type="EMBL" id="CP017707">
    <property type="protein sequence ID" value="AOZ49195.1"/>
    <property type="molecule type" value="Genomic_DNA"/>
</dbReference>
<dbReference type="SMART" id="SM00387">
    <property type="entry name" value="HATPase_c"/>
    <property type="match status" value="1"/>
</dbReference>
<feature type="transmembrane region" description="Helical" evidence="15">
    <location>
        <begin position="109"/>
        <end position="131"/>
    </location>
</feature>
<evidence type="ECO:0000256" key="11">
    <source>
        <dbReference type="ARBA" id="ARBA00068150"/>
    </source>
</evidence>
<dbReference type="InterPro" id="IPR003594">
    <property type="entry name" value="HATPase_dom"/>
</dbReference>
<gene>
    <name evidence="21" type="ORF">BKX93_03720</name>
</gene>
<dbReference type="Gene3D" id="3.30.450.20">
    <property type="entry name" value="PAS domain"/>
    <property type="match status" value="3"/>
</dbReference>
<dbReference type="InterPro" id="IPR011006">
    <property type="entry name" value="CheY-like_superfamily"/>
</dbReference>
<feature type="domain" description="Response regulatory" evidence="17">
    <location>
        <begin position="1037"/>
        <end position="1157"/>
    </location>
</feature>
<evidence type="ECO:0000256" key="4">
    <source>
        <dbReference type="ARBA" id="ARBA00022679"/>
    </source>
</evidence>
<dbReference type="CDD" id="cd16922">
    <property type="entry name" value="HATPase_EvgS-ArcB-TorS-like"/>
    <property type="match status" value="1"/>
</dbReference>
<evidence type="ECO:0000256" key="5">
    <source>
        <dbReference type="ARBA" id="ARBA00022741"/>
    </source>
</evidence>
<evidence type="ECO:0000259" key="20">
    <source>
        <dbReference type="PROSITE" id="PS50894"/>
    </source>
</evidence>
<dbReference type="PANTHER" id="PTHR45339:SF5">
    <property type="entry name" value="HISTIDINE KINASE"/>
    <property type="match status" value="1"/>
</dbReference>
<dbReference type="InterPro" id="IPR001789">
    <property type="entry name" value="Sig_transdc_resp-reg_receiver"/>
</dbReference>
<feature type="transmembrane region" description="Helical" evidence="15">
    <location>
        <begin position="244"/>
        <end position="263"/>
    </location>
</feature>
<sequence>MMSLSDSLSAPSRRAAAALAGAVALSTFWALGLARSHGLIVPLYGNALALLLLWRAWTRPGRHALALAAFWLGGWAYLGALPAAELAVASWLQAVGAGMLLSRAVERGAAVGGLAAALLPGAPGALLLWMHPWLDAGGWYAGGIVAGLTLLPPWAALRRFGAAGLKLDRVLMLVALALAWCALTAKWRPLGVADLVLPVLLAGLLLDASGAMLALPLMAVLACETLIRLFPEAMPEPLRHPGQLVWFSQVLFWLAAALLPHAAGQVLRARAEGSLGRRRLSQALNGIESHGALLDEGGRLLEAGDGLRRLLGAGPRGQDMAACCALEDVPRWRAALARRDAPQRLRLRLLSGEDAFLHCELGLTPLEEGADGIAWLLRVEVLPQQRPDERGAAAIQAQLESLLAAFDIGRWTWDAAAQSLAWDERMRVLHGADGEETVNWARWRSCVHPDELAAWDGLWTDELRGLAAEGWDYRIVDGEGRLRWFRLCAQVARDEAGRVLRAEGVCWDAGSLQEGRAELRRVRDELQTVLDSMPAMVSYWDGNLHNVFANRAYLDWMGLEMGDVMGRHLRHVVGDERYRANQPYIQGALGGVASLSERCIIDLSGQERHLLAHYVPHWQQEQVSGFYVFVTDITPLKQAQRERQEVQARLQGIIDSASDFAIIATDLRGEISIFSAGAERMLGYRADELTGLATPMILHLPEEVARLESELSEELGRPVAGFDVFVEKTRRGGSIIQEWTYRHKDGRHIPVSLVTTGIWQDGWLYGFVCIAKDVRAEREATRMLELAKEQAESASRAKSEFVANMSHEIRTPMNGVLGMLELLSSTRLDGAQRDYLDMLQLSCRSLMAILNDILDFSKMEAGKLEAARADYDLNEVLGALAAMMSMNAARKSLELVIAVEPDVPGDLVGDPLKLQQVLVNLAGNAIKFTDRGEVVVTVGLERGAAGDKLLFSVRDTGLGMDEALLKTVFDPFIQADSSNTRRFGGTGLGLTISRRLVELMGGEMGVESRLGEGSRFWFSLPLEVAGKARAATATLGRVLVVDDNAGSRQAVCWHVERLGGSPEGAADADEALAVLAGEEGAAFGIALVDWRLGEESGLALCGEIRRRWPDRDIALISMARADDRVRLDRATGREALNGVLVKPVIAGALADAWRNARARGAESGARPFGARPAGWRPARILLVEDNPINQQVACGLLQQAGLQVETVENGRLAVDALRERGGDYALVLMDRQMPVMDGDTAASLIRGELGLKLPIIAMSAGMSPEERSGCLRAGMDEFIAKPIQLDRLYAVLDRYLAWRPEEEKAVEPDEVVFSAELMRLAGSSPAARERVRKLMQMLIDTSGPEMTRIQTSLEQGLLDAGARQLHALRGSVGSFGAADLVSLLKGLEKAVKEGRSQSWPSLLQAIELELERVAGAARAWLADNPA</sequence>
<dbReference type="PROSITE" id="PS50894">
    <property type="entry name" value="HPT"/>
    <property type="match status" value="1"/>
</dbReference>
<feature type="transmembrane region" description="Helical" evidence="15">
    <location>
        <begin position="137"/>
        <end position="157"/>
    </location>
</feature>
<feature type="transmembrane region" description="Helical" evidence="15">
    <location>
        <begin position="199"/>
        <end position="223"/>
    </location>
</feature>
<evidence type="ECO:0000259" key="18">
    <source>
        <dbReference type="PROSITE" id="PS50112"/>
    </source>
</evidence>
<dbReference type="SMART" id="SM00091">
    <property type="entry name" value="PAS"/>
    <property type="match status" value="3"/>
</dbReference>
<dbReference type="Pfam" id="PF00512">
    <property type="entry name" value="HisKA"/>
    <property type="match status" value="1"/>
</dbReference>
<keyword evidence="15" id="KW-0472">Membrane</keyword>
<keyword evidence="4" id="KW-0808">Transferase</keyword>
<feature type="domain" description="Response regulatory" evidence="17">
    <location>
        <begin position="1179"/>
        <end position="1296"/>
    </location>
</feature>
<evidence type="ECO:0000259" key="16">
    <source>
        <dbReference type="PROSITE" id="PS50109"/>
    </source>
</evidence>
<dbReference type="InterPro" id="IPR035965">
    <property type="entry name" value="PAS-like_dom_sf"/>
</dbReference>